<evidence type="ECO:0000256" key="1">
    <source>
        <dbReference type="ARBA" id="ARBA00022737"/>
    </source>
</evidence>
<dbReference type="InterPro" id="IPR011990">
    <property type="entry name" value="TPR-like_helical_dom_sf"/>
</dbReference>
<protein>
    <submittedName>
        <fullName evidence="3">Uncharacterized protein</fullName>
    </submittedName>
</protein>
<reference evidence="3" key="1">
    <citation type="journal article" date="2015" name="Nature">
        <title>Complex archaea that bridge the gap between prokaryotes and eukaryotes.</title>
        <authorList>
            <person name="Spang A."/>
            <person name="Saw J.H."/>
            <person name="Jorgensen S.L."/>
            <person name="Zaremba-Niedzwiedzka K."/>
            <person name="Martijn J."/>
            <person name="Lind A.E."/>
            <person name="van Eijk R."/>
            <person name="Schleper C."/>
            <person name="Guy L."/>
            <person name="Ettema T.J."/>
        </authorList>
    </citation>
    <scope>NUCLEOTIDE SEQUENCE</scope>
</reference>
<gene>
    <name evidence="3" type="ORF">LCGC14_1700710</name>
</gene>
<proteinExistence type="predicted"/>
<dbReference type="SMART" id="SM00028">
    <property type="entry name" value="TPR"/>
    <property type="match status" value="2"/>
</dbReference>
<name>A0A0F9KI16_9ZZZZ</name>
<dbReference type="Pfam" id="PF14559">
    <property type="entry name" value="TPR_19"/>
    <property type="match status" value="1"/>
</dbReference>
<accession>A0A0F9KI16</accession>
<dbReference type="Gene3D" id="1.25.40.10">
    <property type="entry name" value="Tetratricopeptide repeat domain"/>
    <property type="match status" value="1"/>
</dbReference>
<dbReference type="PANTHER" id="PTHR44943">
    <property type="entry name" value="CELLULOSE SYNTHASE OPERON PROTEIN C"/>
    <property type="match status" value="1"/>
</dbReference>
<organism evidence="3">
    <name type="scientific">marine sediment metagenome</name>
    <dbReference type="NCBI Taxonomy" id="412755"/>
    <lineage>
        <taxon>unclassified sequences</taxon>
        <taxon>metagenomes</taxon>
        <taxon>ecological metagenomes</taxon>
    </lineage>
</organism>
<dbReference type="InterPro" id="IPR019734">
    <property type="entry name" value="TPR_rpt"/>
</dbReference>
<dbReference type="PROSITE" id="PS50005">
    <property type="entry name" value="TPR"/>
    <property type="match status" value="1"/>
</dbReference>
<comment type="caution">
    <text evidence="3">The sequence shown here is derived from an EMBL/GenBank/DDBJ whole genome shotgun (WGS) entry which is preliminary data.</text>
</comment>
<dbReference type="AlphaFoldDB" id="A0A0F9KI16"/>
<keyword evidence="1" id="KW-0677">Repeat</keyword>
<dbReference type="InterPro" id="IPR051685">
    <property type="entry name" value="Ycf3/AcsC/BcsC/TPR_MFPF"/>
</dbReference>
<keyword evidence="2" id="KW-0802">TPR repeat</keyword>
<dbReference type="EMBL" id="LAZR01015019">
    <property type="protein sequence ID" value="KKM14975.1"/>
    <property type="molecule type" value="Genomic_DNA"/>
</dbReference>
<evidence type="ECO:0000256" key="2">
    <source>
        <dbReference type="ARBA" id="ARBA00022803"/>
    </source>
</evidence>
<evidence type="ECO:0000313" key="3">
    <source>
        <dbReference type="EMBL" id="KKM14975.1"/>
    </source>
</evidence>
<sequence length="132" mass="15228">MTGLFGRSKSPLEKKIAERKKELRKLVKQKQYEKALKVGNEILEKNPHEQDVVFVVGGIYYMKNKLKTAISHFDRSLEIAQFDTELLLLKANAHFRLGELSQAKQCCEKIQEIDPKNKGVKELLEKIENSKT</sequence>
<dbReference type="SUPFAM" id="SSF48452">
    <property type="entry name" value="TPR-like"/>
    <property type="match status" value="1"/>
</dbReference>
<dbReference type="PANTHER" id="PTHR44943:SF8">
    <property type="entry name" value="TPR REPEAT-CONTAINING PROTEIN MJ0263"/>
    <property type="match status" value="1"/>
</dbReference>